<dbReference type="AlphaFoldDB" id="A0A504XTV4"/>
<accession>A0A504XTV4</accession>
<evidence type="ECO:0000313" key="2">
    <source>
        <dbReference type="EMBL" id="TPP52141.1"/>
    </source>
</evidence>
<keyword evidence="1" id="KW-0472">Membrane</keyword>
<evidence type="ECO:0000313" key="3">
    <source>
        <dbReference type="Proteomes" id="UP000318821"/>
    </source>
</evidence>
<dbReference type="Proteomes" id="UP000318821">
    <property type="component" value="Unassembled WGS sequence"/>
</dbReference>
<organism evidence="2 3">
    <name type="scientific">Leishmania donovani</name>
    <dbReference type="NCBI Taxonomy" id="5661"/>
    <lineage>
        <taxon>Eukaryota</taxon>
        <taxon>Discoba</taxon>
        <taxon>Euglenozoa</taxon>
        <taxon>Kinetoplastea</taxon>
        <taxon>Metakinetoplastina</taxon>
        <taxon>Trypanosomatida</taxon>
        <taxon>Trypanosomatidae</taxon>
        <taxon>Leishmaniinae</taxon>
        <taxon>Leishmania</taxon>
    </lineage>
</organism>
<keyword evidence="1" id="KW-1133">Transmembrane helix</keyword>
<reference evidence="3" key="1">
    <citation type="submission" date="2019-02" db="EMBL/GenBank/DDBJ databases">
        <title>FDA dAtabase for Regulatory Grade micrObial Sequences (FDA-ARGOS): Supporting development and validation of Infectious Disease Dx tests.</title>
        <authorList>
            <person name="Duncan R."/>
            <person name="Fisher C."/>
            <person name="Tallon L."/>
            <person name="Sadzewicz L."/>
            <person name="Sengamalay N."/>
            <person name="Ott S."/>
            <person name="Godinez A."/>
            <person name="Nagaraj S."/>
            <person name="Vavikolanu K."/>
            <person name="Vyas G."/>
            <person name="Nadendla S."/>
            <person name="Aluvathingal J."/>
            <person name="Sichtig H."/>
        </authorList>
    </citation>
    <scope>NUCLEOTIDE SEQUENCE [LARGE SCALE GENOMIC DNA]</scope>
    <source>
        <strain evidence="3">FDAARGOS_360</strain>
    </source>
</reference>
<name>A0A504XTV4_LEIDO</name>
<protein>
    <submittedName>
        <fullName evidence="2">Putative integral membrane protein</fullName>
    </submittedName>
</protein>
<proteinExistence type="predicted"/>
<dbReference type="EMBL" id="RHLD01000018">
    <property type="protein sequence ID" value="TPP52141.1"/>
    <property type="molecule type" value="Genomic_DNA"/>
</dbReference>
<gene>
    <name evidence="2" type="ORF">CGC20_5790</name>
</gene>
<evidence type="ECO:0000256" key="1">
    <source>
        <dbReference type="SAM" id="Phobius"/>
    </source>
</evidence>
<keyword evidence="1" id="KW-0812">Transmembrane</keyword>
<feature type="transmembrane region" description="Helical" evidence="1">
    <location>
        <begin position="145"/>
        <end position="171"/>
    </location>
</feature>
<dbReference type="VEuPathDB" id="TriTrypDB:LdCL_260033200"/>
<comment type="caution">
    <text evidence="2">The sequence shown here is derived from an EMBL/GenBank/DDBJ whole genome shotgun (WGS) entry which is preliminary data.</text>
</comment>
<sequence length="231" mass="24725">MADVALETSCTMTGMLVFTVTVPAGQNCPATATRPTDIPVSMFYQKLIWLAKERLCDTTNANCIRAISAGFMDSAAVVPTSANLMERVRVKMAQAALKVMDTHAVDGGAASFALSDVAGATVDDVLRSYTATAARSASDRASSYLYLPPMFVADSFFLCFSLVFCFPILAYNNYRRTCRSSACGAALPPSLAVRGLSCSNTKEETHKHENTRSLSFCLCCVCACAYMCAGE</sequence>